<name>A0AAX6DU32_IRIPA</name>
<organism evidence="2 3">
    <name type="scientific">Iris pallida</name>
    <name type="common">Sweet iris</name>
    <dbReference type="NCBI Taxonomy" id="29817"/>
    <lineage>
        <taxon>Eukaryota</taxon>
        <taxon>Viridiplantae</taxon>
        <taxon>Streptophyta</taxon>
        <taxon>Embryophyta</taxon>
        <taxon>Tracheophyta</taxon>
        <taxon>Spermatophyta</taxon>
        <taxon>Magnoliopsida</taxon>
        <taxon>Liliopsida</taxon>
        <taxon>Asparagales</taxon>
        <taxon>Iridaceae</taxon>
        <taxon>Iridoideae</taxon>
        <taxon>Irideae</taxon>
        <taxon>Iris</taxon>
    </lineage>
</organism>
<keyword evidence="1" id="KW-1133">Transmembrane helix</keyword>
<keyword evidence="1" id="KW-0812">Transmembrane</keyword>
<reference evidence="2" key="2">
    <citation type="submission" date="2023-04" db="EMBL/GenBank/DDBJ databases">
        <authorList>
            <person name="Bruccoleri R.E."/>
            <person name="Oakeley E.J."/>
            <person name="Faust A.-M."/>
            <person name="Dessus-Babus S."/>
            <person name="Altorfer M."/>
            <person name="Burckhardt D."/>
            <person name="Oertli M."/>
            <person name="Naumann U."/>
            <person name="Petersen F."/>
            <person name="Wong J."/>
        </authorList>
    </citation>
    <scope>NUCLEOTIDE SEQUENCE</scope>
    <source>
        <strain evidence="2">GSM-AAB239-AS_SAM_17_03QT</strain>
        <tissue evidence="2">Leaf</tissue>
    </source>
</reference>
<accession>A0AAX6DU32</accession>
<feature type="transmembrane region" description="Helical" evidence="1">
    <location>
        <begin position="89"/>
        <end position="110"/>
    </location>
</feature>
<proteinExistence type="predicted"/>
<reference evidence="2" key="1">
    <citation type="journal article" date="2023" name="GigaByte">
        <title>Genome assembly of the bearded iris, Iris pallida Lam.</title>
        <authorList>
            <person name="Bruccoleri R.E."/>
            <person name="Oakeley E.J."/>
            <person name="Faust A.M.E."/>
            <person name="Altorfer M."/>
            <person name="Dessus-Babus S."/>
            <person name="Burckhardt D."/>
            <person name="Oertli M."/>
            <person name="Naumann U."/>
            <person name="Petersen F."/>
            <person name="Wong J."/>
        </authorList>
    </citation>
    <scope>NUCLEOTIDE SEQUENCE</scope>
    <source>
        <strain evidence="2">GSM-AAB239-AS_SAM_17_03QT</strain>
    </source>
</reference>
<sequence>MRHGGDIYIYIFFPVWCAAAMVVTVLTAKGGRQKRKGSGEGSCVGVFCVYGSFGGFRYGWPIFGGGGKAVMGTVAIGLVVAKAKAEVEVRWVCVLGWCCFLDMTVVLLWFKDGERRWQQTVVTVAGTVAGVGQK</sequence>
<evidence type="ECO:0000256" key="1">
    <source>
        <dbReference type="SAM" id="Phobius"/>
    </source>
</evidence>
<feature type="transmembrane region" description="Helical" evidence="1">
    <location>
        <begin position="62"/>
        <end position="83"/>
    </location>
</feature>
<evidence type="ECO:0008006" key="4">
    <source>
        <dbReference type="Google" id="ProtNLM"/>
    </source>
</evidence>
<keyword evidence="3" id="KW-1185">Reference proteome</keyword>
<keyword evidence="1" id="KW-0472">Membrane</keyword>
<dbReference type="EMBL" id="JANAVB010041820">
    <property type="protein sequence ID" value="KAJ6795332.1"/>
    <property type="molecule type" value="Genomic_DNA"/>
</dbReference>
<protein>
    <recommendedName>
        <fullName evidence="4">Transmembrane protein</fullName>
    </recommendedName>
</protein>
<dbReference type="AlphaFoldDB" id="A0AAX6DU32"/>
<evidence type="ECO:0000313" key="2">
    <source>
        <dbReference type="EMBL" id="KAJ6795332.1"/>
    </source>
</evidence>
<feature type="transmembrane region" description="Helical" evidence="1">
    <location>
        <begin position="7"/>
        <end position="28"/>
    </location>
</feature>
<dbReference type="Proteomes" id="UP001140949">
    <property type="component" value="Unassembled WGS sequence"/>
</dbReference>
<gene>
    <name evidence="2" type="ORF">M6B38_226330</name>
</gene>
<comment type="caution">
    <text evidence="2">The sequence shown here is derived from an EMBL/GenBank/DDBJ whole genome shotgun (WGS) entry which is preliminary data.</text>
</comment>
<evidence type="ECO:0000313" key="3">
    <source>
        <dbReference type="Proteomes" id="UP001140949"/>
    </source>
</evidence>